<dbReference type="PaxDb" id="3708-A0A078JNL7"/>
<evidence type="ECO:0000256" key="1">
    <source>
        <dbReference type="ARBA" id="ARBA00022723"/>
    </source>
</evidence>
<dbReference type="GO" id="GO:0046872">
    <property type="term" value="F:metal ion binding"/>
    <property type="evidence" value="ECO:0007669"/>
    <property type="project" value="UniProtKB-KW"/>
</dbReference>
<organism evidence="3 4">
    <name type="scientific">Brassica napus</name>
    <name type="common">Rape</name>
    <dbReference type="NCBI Taxonomy" id="3708"/>
    <lineage>
        <taxon>Eukaryota</taxon>
        <taxon>Viridiplantae</taxon>
        <taxon>Streptophyta</taxon>
        <taxon>Embryophyta</taxon>
        <taxon>Tracheophyta</taxon>
        <taxon>Spermatophyta</taxon>
        <taxon>Magnoliopsida</taxon>
        <taxon>eudicotyledons</taxon>
        <taxon>Gunneridae</taxon>
        <taxon>Pentapetalae</taxon>
        <taxon>rosids</taxon>
        <taxon>malvids</taxon>
        <taxon>Brassicales</taxon>
        <taxon>Brassicaceae</taxon>
        <taxon>Brassiceae</taxon>
        <taxon>Brassica</taxon>
    </lineage>
</organism>
<keyword evidence="1" id="KW-0479">Metal-binding</keyword>
<name>A0A078JNL7_BRANA</name>
<dbReference type="Gramene" id="CDY66967">
    <property type="protein sequence ID" value="CDY66967"/>
    <property type="gene ID" value="GSBRNA2T00057738001"/>
</dbReference>
<dbReference type="PROSITE" id="PS50846">
    <property type="entry name" value="HMA_2"/>
    <property type="match status" value="1"/>
</dbReference>
<protein>
    <submittedName>
        <fullName evidence="3">BnaCnng52960D protein</fullName>
    </submittedName>
</protein>
<feature type="domain" description="HMA" evidence="2">
    <location>
        <begin position="45"/>
        <end position="106"/>
    </location>
</feature>
<evidence type="ECO:0000313" key="4">
    <source>
        <dbReference type="Proteomes" id="UP000028999"/>
    </source>
</evidence>
<dbReference type="Pfam" id="PF00403">
    <property type="entry name" value="HMA"/>
    <property type="match status" value="1"/>
</dbReference>
<dbReference type="InterPro" id="IPR036163">
    <property type="entry name" value="HMA_dom_sf"/>
</dbReference>
<dbReference type="STRING" id="3708.A0A078JNL7"/>
<reference evidence="3 4" key="1">
    <citation type="journal article" date="2014" name="Science">
        <title>Plant genetics. Early allopolyploid evolution in the post-Neolithic Brassica napus oilseed genome.</title>
        <authorList>
            <person name="Chalhoub B."/>
            <person name="Denoeud F."/>
            <person name="Liu S."/>
            <person name="Parkin I.A."/>
            <person name="Tang H."/>
            <person name="Wang X."/>
            <person name="Chiquet J."/>
            <person name="Belcram H."/>
            <person name="Tong C."/>
            <person name="Samans B."/>
            <person name="Correa M."/>
            <person name="Da Silva C."/>
            <person name="Just J."/>
            <person name="Falentin C."/>
            <person name="Koh C.S."/>
            <person name="Le Clainche I."/>
            <person name="Bernard M."/>
            <person name="Bento P."/>
            <person name="Noel B."/>
            <person name="Labadie K."/>
            <person name="Alberti A."/>
            <person name="Charles M."/>
            <person name="Arnaud D."/>
            <person name="Guo H."/>
            <person name="Daviaud C."/>
            <person name="Alamery S."/>
            <person name="Jabbari K."/>
            <person name="Zhao M."/>
            <person name="Edger P.P."/>
            <person name="Chelaifa H."/>
            <person name="Tack D."/>
            <person name="Lassalle G."/>
            <person name="Mestiri I."/>
            <person name="Schnel N."/>
            <person name="Le Paslier M.C."/>
            <person name="Fan G."/>
            <person name="Renault V."/>
            <person name="Bayer P.E."/>
            <person name="Golicz A.A."/>
            <person name="Manoli S."/>
            <person name="Lee T.H."/>
            <person name="Thi V.H."/>
            <person name="Chalabi S."/>
            <person name="Hu Q."/>
            <person name="Fan C."/>
            <person name="Tollenaere R."/>
            <person name="Lu Y."/>
            <person name="Battail C."/>
            <person name="Shen J."/>
            <person name="Sidebottom C.H."/>
            <person name="Wang X."/>
            <person name="Canaguier A."/>
            <person name="Chauveau A."/>
            <person name="Berard A."/>
            <person name="Deniot G."/>
            <person name="Guan M."/>
            <person name="Liu Z."/>
            <person name="Sun F."/>
            <person name="Lim Y.P."/>
            <person name="Lyons E."/>
            <person name="Town C.D."/>
            <person name="Bancroft I."/>
            <person name="Wang X."/>
            <person name="Meng J."/>
            <person name="Ma J."/>
            <person name="Pires J.C."/>
            <person name="King G.J."/>
            <person name="Brunel D."/>
            <person name="Delourme R."/>
            <person name="Renard M."/>
            <person name="Aury J.M."/>
            <person name="Adams K.L."/>
            <person name="Batley J."/>
            <person name="Snowdon R.J."/>
            <person name="Tost J."/>
            <person name="Edwards D."/>
            <person name="Zhou Y."/>
            <person name="Hua W."/>
            <person name="Sharpe A.G."/>
            <person name="Paterson A.H."/>
            <person name="Guan C."/>
            <person name="Wincker P."/>
        </authorList>
    </citation>
    <scope>NUCLEOTIDE SEQUENCE [LARGE SCALE GENOMIC DNA]</scope>
    <source>
        <strain evidence="4">cv. Darmor-bzh</strain>
    </source>
</reference>
<dbReference type="Gene3D" id="3.30.70.100">
    <property type="match status" value="1"/>
</dbReference>
<dbReference type="CDD" id="cd00371">
    <property type="entry name" value="HMA"/>
    <property type="match status" value="1"/>
</dbReference>
<dbReference type="EMBL" id="LK035626">
    <property type="protein sequence ID" value="CDY66967.1"/>
    <property type="molecule type" value="Genomic_DNA"/>
</dbReference>
<evidence type="ECO:0000313" key="3">
    <source>
        <dbReference type="EMBL" id="CDY66967.1"/>
    </source>
</evidence>
<proteinExistence type="predicted"/>
<evidence type="ECO:0000259" key="2">
    <source>
        <dbReference type="PROSITE" id="PS50846"/>
    </source>
</evidence>
<dbReference type="AlphaFoldDB" id="A0A078JNL7"/>
<dbReference type="SUPFAM" id="SSF55008">
    <property type="entry name" value="HMA, heavy metal-associated domain"/>
    <property type="match status" value="1"/>
</dbReference>
<gene>
    <name evidence="3" type="primary">BnaCnng52960D</name>
    <name evidence="3" type="ORF">GSBRNA2T00057738001</name>
</gene>
<dbReference type="PANTHER" id="PTHR46594">
    <property type="entry name" value="P-TYPE CATION-TRANSPORTING ATPASE"/>
    <property type="match status" value="1"/>
</dbReference>
<dbReference type="InterPro" id="IPR006121">
    <property type="entry name" value="HMA_dom"/>
</dbReference>
<dbReference type="PANTHER" id="PTHR46594:SF4">
    <property type="entry name" value="P-TYPE CATION-TRANSPORTING ATPASE"/>
    <property type="match status" value="1"/>
</dbReference>
<keyword evidence="4" id="KW-1185">Reference proteome</keyword>
<accession>A0A078JNL7</accession>
<sequence>MGTLLGDLSMVTKLTSMWKERLSEWSVGSGSLRETAPQEYEEAASMAVFRIVGMTCSACAGSVERAIKRLPGIHEAVVDALNNRAHILFYPGVVNYYVVISSRLEL</sequence>
<dbReference type="Proteomes" id="UP000028999">
    <property type="component" value="Unassembled WGS sequence"/>
</dbReference>